<comment type="caution">
    <text evidence="3">The sequence shown here is derived from an EMBL/GenBank/DDBJ whole genome shotgun (WGS) entry which is preliminary data.</text>
</comment>
<evidence type="ECO:0000259" key="2">
    <source>
        <dbReference type="Pfam" id="PF13193"/>
    </source>
</evidence>
<dbReference type="GO" id="GO:0016878">
    <property type="term" value="F:acid-thiol ligase activity"/>
    <property type="evidence" value="ECO:0007669"/>
    <property type="project" value="UniProtKB-ARBA"/>
</dbReference>
<keyword evidence="4" id="KW-1185">Reference proteome</keyword>
<dbReference type="InterPro" id="IPR000873">
    <property type="entry name" value="AMP-dep_synth/lig_dom"/>
</dbReference>
<evidence type="ECO:0000313" key="4">
    <source>
        <dbReference type="Proteomes" id="UP000559809"/>
    </source>
</evidence>
<dbReference type="Pfam" id="PF00501">
    <property type="entry name" value="AMP-binding"/>
    <property type="match status" value="1"/>
</dbReference>
<dbReference type="InterPro" id="IPR050237">
    <property type="entry name" value="ATP-dep_AMP-bd_enzyme"/>
</dbReference>
<dbReference type="SUPFAM" id="SSF56801">
    <property type="entry name" value="Acetyl-CoA synthetase-like"/>
    <property type="match status" value="1"/>
</dbReference>
<evidence type="ECO:0000313" key="3">
    <source>
        <dbReference type="EMBL" id="NYT48109.1"/>
    </source>
</evidence>
<feature type="domain" description="AMP-dependent synthetase/ligase" evidence="1">
    <location>
        <begin position="34"/>
        <end position="404"/>
    </location>
</feature>
<feature type="domain" description="AMP-binding enzyme C-terminal" evidence="2">
    <location>
        <begin position="455"/>
        <end position="530"/>
    </location>
</feature>
<accession>A0A853FVG4</accession>
<protein>
    <submittedName>
        <fullName evidence="3">AMP-binding protein</fullName>
    </submittedName>
</protein>
<dbReference type="PANTHER" id="PTHR43767:SF1">
    <property type="entry name" value="NONRIBOSOMAL PEPTIDE SYNTHASE PES1 (EUROFUNG)-RELATED"/>
    <property type="match status" value="1"/>
</dbReference>
<dbReference type="Gene3D" id="3.30.300.30">
    <property type="match status" value="1"/>
</dbReference>
<proteinExistence type="predicted"/>
<dbReference type="InterPro" id="IPR025110">
    <property type="entry name" value="AMP-bd_C"/>
</dbReference>
<dbReference type="Pfam" id="PF13193">
    <property type="entry name" value="AMP-binding_C"/>
    <property type="match status" value="1"/>
</dbReference>
<gene>
    <name evidence="3" type="ORF">H0A72_02185</name>
</gene>
<dbReference type="InterPro" id="IPR042099">
    <property type="entry name" value="ANL_N_sf"/>
</dbReference>
<dbReference type="PANTHER" id="PTHR43767">
    <property type="entry name" value="LONG-CHAIN-FATTY-ACID--COA LIGASE"/>
    <property type="match status" value="1"/>
</dbReference>
<dbReference type="Proteomes" id="UP000559809">
    <property type="component" value="Unassembled WGS sequence"/>
</dbReference>
<reference evidence="3 4" key="1">
    <citation type="submission" date="2020-07" db="EMBL/GenBank/DDBJ databases">
        <title>Taxonomic revisions and descriptions of new bacterial species based on genomic comparisons in the high-G+C-content subgroup of the family Alcaligenaceae.</title>
        <authorList>
            <person name="Szabo A."/>
            <person name="Felfoldi T."/>
        </authorList>
    </citation>
    <scope>NUCLEOTIDE SEQUENCE [LARGE SCALE GENOMIC DNA]</scope>
    <source>
        <strain evidence="3 4">LMG 24012</strain>
    </source>
</reference>
<dbReference type="InterPro" id="IPR020845">
    <property type="entry name" value="AMP-binding_CS"/>
</dbReference>
<organism evidence="3 4">
    <name type="scientific">Parapusillimonas granuli</name>
    <dbReference type="NCBI Taxonomy" id="380911"/>
    <lineage>
        <taxon>Bacteria</taxon>
        <taxon>Pseudomonadati</taxon>
        <taxon>Pseudomonadota</taxon>
        <taxon>Betaproteobacteria</taxon>
        <taxon>Burkholderiales</taxon>
        <taxon>Alcaligenaceae</taxon>
        <taxon>Parapusillimonas</taxon>
    </lineage>
</organism>
<dbReference type="EMBL" id="JACCEM010000001">
    <property type="protein sequence ID" value="NYT48109.1"/>
    <property type="molecule type" value="Genomic_DNA"/>
</dbReference>
<evidence type="ECO:0000259" key="1">
    <source>
        <dbReference type="Pfam" id="PF00501"/>
    </source>
</evidence>
<dbReference type="RefSeq" id="WP_180153378.1">
    <property type="nucleotide sequence ID" value="NZ_JACCEM010000001.1"/>
</dbReference>
<dbReference type="AlphaFoldDB" id="A0A853FVG4"/>
<name>A0A853FVG4_9BURK</name>
<dbReference type="Gene3D" id="3.40.50.12780">
    <property type="entry name" value="N-terminal domain of ligase-like"/>
    <property type="match status" value="1"/>
</dbReference>
<dbReference type="InterPro" id="IPR045851">
    <property type="entry name" value="AMP-bd_C_sf"/>
</dbReference>
<dbReference type="PROSITE" id="PS00455">
    <property type="entry name" value="AMP_BINDING"/>
    <property type="match status" value="1"/>
</dbReference>
<sequence length="560" mass="61373">MKATQEQGGQAAGTGALAVPDALDAGWTVPGILRESVRRHGSRPSLEVVGGVSETYDQTWENVSHLARCLYRQGVRPQQRVLIMLANTHLAVHGWLAVNLLNAVDVSINTGYKGQSLEHAANLSAAQILMTTSDHLPVILRSQPRLACLRTIILMDDADAGDRPAGAPLNILRFRDLEAAPADCLNGPPAMPWDIGSVIYTSGTSGPAKGVMMPHGQIALLSRLSAAKTRLSADDVFFSFYPMYHMAGKFMSVLATLSVGGKLILDTGFTPGEWLNRIRAYGATITAAHGPMLEMVFAQPPSPADKDHRLRLLRTAPFPKRIAAAFEERFGVRGQEVWGMTETGVACWVDPDEPLRVGCCGRVDESWYEFAVVDPATDMKLPAGTVGEFVLRPRMPWTMMQGYLGMPEKTLDAWRNFWFHTGDCGYVDADGYVYFIDRVKERIRRRAENISAGDIEAAALAHPLVKEAAALGVPSGFEGDDDILLCLVMKPGAELDHVELLRFLLGELPHFMVPRYLCQLDVLPRTPTGKLQRAMLSDVVARPEVWDRKRADVALRGLIA</sequence>